<sequence>DNHSEKEYLKEVFEIFKIVLSFNTNSELRTFIKERQDYYSLVNKLPKFNRFPKDRYYSLIPSIFLEIISIKARETDDINLVRKLLGLK</sequence>
<comment type="caution">
    <text evidence="1">The sequence shown here is derived from an EMBL/GenBank/DDBJ whole genome shotgun (WGS) entry which is preliminary data.</text>
</comment>
<organism evidence="1">
    <name type="scientific">marine sediment metagenome</name>
    <dbReference type="NCBI Taxonomy" id="412755"/>
    <lineage>
        <taxon>unclassified sequences</taxon>
        <taxon>metagenomes</taxon>
        <taxon>ecological metagenomes</taxon>
    </lineage>
</organism>
<gene>
    <name evidence="1" type="ORF">LCGC14_1485370</name>
</gene>
<feature type="non-terminal residue" evidence="1">
    <location>
        <position position="1"/>
    </location>
</feature>
<evidence type="ECO:0000313" key="1">
    <source>
        <dbReference type="EMBL" id="KKM66022.1"/>
    </source>
</evidence>
<protein>
    <submittedName>
        <fullName evidence="1">Uncharacterized protein</fullName>
    </submittedName>
</protein>
<accession>A0A0F9MA70</accession>
<name>A0A0F9MA70_9ZZZZ</name>
<dbReference type="EMBL" id="LAZR01010615">
    <property type="protein sequence ID" value="KKM66022.1"/>
    <property type="molecule type" value="Genomic_DNA"/>
</dbReference>
<dbReference type="AlphaFoldDB" id="A0A0F9MA70"/>
<reference evidence="1" key="1">
    <citation type="journal article" date="2015" name="Nature">
        <title>Complex archaea that bridge the gap between prokaryotes and eukaryotes.</title>
        <authorList>
            <person name="Spang A."/>
            <person name="Saw J.H."/>
            <person name="Jorgensen S.L."/>
            <person name="Zaremba-Niedzwiedzka K."/>
            <person name="Martijn J."/>
            <person name="Lind A.E."/>
            <person name="van Eijk R."/>
            <person name="Schleper C."/>
            <person name="Guy L."/>
            <person name="Ettema T.J."/>
        </authorList>
    </citation>
    <scope>NUCLEOTIDE SEQUENCE</scope>
</reference>
<proteinExistence type="predicted"/>